<dbReference type="Proteomes" id="UP000019149">
    <property type="component" value="Unassembled WGS sequence"/>
</dbReference>
<dbReference type="EMBL" id="APAU02000011">
    <property type="protein sequence ID" value="EUB62712.1"/>
    <property type="molecule type" value="Genomic_DNA"/>
</dbReference>
<evidence type="ECO:0000313" key="1">
    <source>
        <dbReference type="EMBL" id="EUB62712.1"/>
    </source>
</evidence>
<gene>
    <name evidence="1" type="ORF">EGR_02508</name>
</gene>
<comment type="caution">
    <text evidence="1">The sequence shown here is derived from an EMBL/GenBank/DDBJ whole genome shotgun (WGS) entry which is preliminary data.</text>
</comment>
<dbReference type="AlphaFoldDB" id="W6UW85"/>
<dbReference type="RefSeq" id="XP_024353908.1">
    <property type="nucleotide sequence ID" value="XM_024491757.1"/>
</dbReference>
<dbReference type="CTD" id="36338223"/>
<organism evidence="1 2">
    <name type="scientific">Echinococcus granulosus</name>
    <name type="common">Hydatid tapeworm</name>
    <dbReference type="NCBI Taxonomy" id="6210"/>
    <lineage>
        <taxon>Eukaryota</taxon>
        <taxon>Metazoa</taxon>
        <taxon>Spiralia</taxon>
        <taxon>Lophotrochozoa</taxon>
        <taxon>Platyhelminthes</taxon>
        <taxon>Cestoda</taxon>
        <taxon>Eucestoda</taxon>
        <taxon>Cyclophyllidea</taxon>
        <taxon>Taeniidae</taxon>
        <taxon>Echinococcus</taxon>
        <taxon>Echinococcus granulosus group</taxon>
    </lineage>
</organism>
<protein>
    <submittedName>
        <fullName evidence="1">Uncharacterized protein</fullName>
    </submittedName>
</protein>
<dbReference type="GeneID" id="36338223"/>
<evidence type="ECO:0000313" key="2">
    <source>
        <dbReference type="Proteomes" id="UP000019149"/>
    </source>
</evidence>
<reference evidence="1 2" key="1">
    <citation type="journal article" date="2013" name="Nat. Genet.">
        <title>The genome of the hydatid tapeworm Echinococcus granulosus.</title>
        <authorList>
            <person name="Zheng H."/>
            <person name="Zhang W."/>
            <person name="Zhang L."/>
            <person name="Zhang Z."/>
            <person name="Li J."/>
            <person name="Lu G."/>
            <person name="Zhu Y."/>
            <person name="Wang Y."/>
            <person name="Huang Y."/>
            <person name="Liu J."/>
            <person name="Kang H."/>
            <person name="Chen J."/>
            <person name="Wang L."/>
            <person name="Chen A."/>
            <person name="Yu S."/>
            <person name="Gao Z."/>
            <person name="Jin L."/>
            <person name="Gu W."/>
            <person name="Wang Z."/>
            <person name="Zhao L."/>
            <person name="Shi B."/>
            <person name="Wen H."/>
            <person name="Lin R."/>
            <person name="Jones M.K."/>
            <person name="Brejova B."/>
            <person name="Vinar T."/>
            <person name="Zhao G."/>
            <person name="McManus D.P."/>
            <person name="Chen Z."/>
            <person name="Zhou Y."/>
            <person name="Wang S."/>
        </authorList>
    </citation>
    <scope>NUCLEOTIDE SEQUENCE [LARGE SCALE GENOMIC DNA]</scope>
</reference>
<keyword evidence="2" id="KW-1185">Reference proteome</keyword>
<sequence length="83" mass="9621">MSLPVISFDREALSENRGKVISLLSMQQLNTIMHNHNHEPVPVVQLRLCSNQPQRYQLRSGNKEFFYPTFLVLTGQSFQIMTD</sequence>
<accession>W6UW85</accession>
<proteinExistence type="predicted"/>
<name>W6UW85_ECHGR</name>
<dbReference type="KEGG" id="egl:EGR_02508"/>